<protein>
    <submittedName>
        <fullName evidence="1">Uncharacterized protein</fullName>
    </submittedName>
</protein>
<keyword evidence="2" id="KW-1185">Reference proteome</keyword>
<dbReference type="EMBL" id="FRFE01000002">
    <property type="protein sequence ID" value="SHO43754.1"/>
    <property type="molecule type" value="Genomic_DNA"/>
</dbReference>
<evidence type="ECO:0000313" key="1">
    <source>
        <dbReference type="EMBL" id="SHO43754.1"/>
    </source>
</evidence>
<dbReference type="Proteomes" id="UP000184603">
    <property type="component" value="Unassembled WGS sequence"/>
</dbReference>
<accession>A0A1M7XXU9</accession>
<evidence type="ECO:0000313" key="2">
    <source>
        <dbReference type="Proteomes" id="UP000184603"/>
    </source>
</evidence>
<proteinExistence type="predicted"/>
<gene>
    <name evidence="1" type="ORF">SAMN02745220_00499</name>
</gene>
<name>A0A1M7XXU9_9BACT</name>
<organism evidence="1 2">
    <name type="scientific">Desulfopila aestuarii DSM 18488</name>
    <dbReference type="NCBI Taxonomy" id="1121416"/>
    <lineage>
        <taxon>Bacteria</taxon>
        <taxon>Pseudomonadati</taxon>
        <taxon>Thermodesulfobacteriota</taxon>
        <taxon>Desulfobulbia</taxon>
        <taxon>Desulfobulbales</taxon>
        <taxon>Desulfocapsaceae</taxon>
        <taxon>Desulfopila</taxon>
    </lineage>
</organism>
<sequence>MDNRQSSVPEKTHFPIYSLISEDGLNVTLVHGQYEFSGQLEKDTVNPTGENPHYYRILPVVH</sequence>
<reference evidence="1 2" key="1">
    <citation type="submission" date="2016-12" db="EMBL/GenBank/DDBJ databases">
        <authorList>
            <person name="Song W.-J."/>
            <person name="Kurnit D.M."/>
        </authorList>
    </citation>
    <scope>NUCLEOTIDE SEQUENCE [LARGE SCALE GENOMIC DNA]</scope>
    <source>
        <strain evidence="1 2">DSM 18488</strain>
    </source>
</reference>
<dbReference type="AlphaFoldDB" id="A0A1M7XXU9"/>